<feature type="signal peptide" evidence="2">
    <location>
        <begin position="1"/>
        <end position="27"/>
    </location>
</feature>
<dbReference type="Proteomes" id="UP000501728">
    <property type="component" value="Chromosome"/>
</dbReference>
<name>A0A858U2H9_9MOLU</name>
<evidence type="ECO:0000256" key="2">
    <source>
        <dbReference type="SAM" id="SignalP"/>
    </source>
</evidence>
<keyword evidence="4" id="KW-1185">Reference proteome</keyword>
<accession>A0A858U2H9</accession>
<gene>
    <name evidence="3" type="ORF">HGG64_00780</name>
</gene>
<dbReference type="RefSeq" id="WP_169580073.1">
    <property type="nucleotide sequence ID" value="NZ_CP051480.1"/>
</dbReference>
<sequence>MMNLKNKKKIVLITLGTLSIIPLPLAAACTNTNTKPQTPPNDPPAANPPANSNPGKREIVPGVSVDITAYPSNVIYLSLYYLHRVEYIKTVNKKDFPYIGESKQILEKLLEVEKTNDEVINNGISFINDFKKYAENDPNGKNFESDYIDSAASRNDKKYQVYLDYLINLNYKFREIQNGAPKPNNHIKLIKHYWNLLKPTRHDFWSLFYIKGLIEEYINLKENDMKTVEELKKVLPDLENAIAMKQALAPAKIANINLIIEPLKE</sequence>
<dbReference type="AlphaFoldDB" id="A0A858U2H9"/>
<protein>
    <recommendedName>
        <fullName evidence="5">Variable surface lipoprotein</fullName>
    </recommendedName>
</protein>
<keyword evidence="2" id="KW-0732">Signal</keyword>
<dbReference type="KEGG" id="mphn:HGG64_00780"/>
<evidence type="ECO:0000313" key="4">
    <source>
        <dbReference type="Proteomes" id="UP000501728"/>
    </source>
</evidence>
<evidence type="ECO:0000313" key="3">
    <source>
        <dbReference type="EMBL" id="QJG66249.1"/>
    </source>
</evidence>
<organism evidence="3 4">
    <name type="scientific">Mycoplasma phocoeninasale</name>
    <dbReference type="NCBI Taxonomy" id="2726117"/>
    <lineage>
        <taxon>Bacteria</taxon>
        <taxon>Bacillati</taxon>
        <taxon>Mycoplasmatota</taxon>
        <taxon>Mollicutes</taxon>
        <taxon>Mycoplasmataceae</taxon>
        <taxon>Mycoplasma</taxon>
    </lineage>
</organism>
<dbReference type="PROSITE" id="PS51257">
    <property type="entry name" value="PROKAR_LIPOPROTEIN"/>
    <property type="match status" value="1"/>
</dbReference>
<evidence type="ECO:0000256" key="1">
    <source>
        <dbReference type="SAM" id="MobiDB-lite"/>
    </source>
</evidence>
<feature type="chain" id="PRO_5033014615" description="Variable surface lipoprotein" evidence="2">
    <location>
        <begin position="28"/>
        <end position="265"/>
    </location>
</feature>
<reference evidence="3 4" key="1">
    <citation type="submission" date="2020-04" db="EMBL/GenBank/DDBJ databases">
        <title>Novel Mycoplasma species detected in Phocoena phocoena (harbor porpoise) from the USA.</title>
        <authorList>
            <person name="Volokhov D.V."/>
        </authorList>
    </citation>
    <scope>NUCLEOTIDE SEQUENCE [LARGE SCALE GENOMIC DNA]</scope>
    <source>
        <strain evidence="3 4">C264-NAS</strain>
    </source>
</reference>
<proteinExistence type="predicted"/>
<evidence type="ECO:0008006" key="5">
    <source>
        <dbReference type="Google" id="ProtNLM"/>
    </source>
</evidence>
<dbReference type="EMBL" id="CP051480">
    <property type="protein sequence ID" value="QJG66249.1"/>
    <property type="molecule type" value="Genomic_DNA"/>
</dbReference>
<feature type="region of interest" description="Disordered" evidence="1">
    <location>
        <begin position="31"/>
        <end position="57"/>
    </location>
</feature>
<feature type="compositionally biased region" description="Pro residues" evidence="1">
    <location>
        <begin position="37"/>
        <end position="47"/>
    </location>
</feature>